<dbReference type="Pfam" id="PF00226">
    <property type="entry name" value="DnaJ"/>
    <property type="match status" value="1"/>
</dbReference>
<evidence type="ECO:0000313" key="4">
    <source>
        <dbReference type="Proteomes" id="UP000236291"/>
    </source>
</evidence>
<dbReference type="InterPro" id="IPR056453">
    <property type="entry name" value="HTH_DNAJC9"/>
</dbReference>
<gene>
    <name evidence="3" type="ORF">L195_g013877</name>
</gene>
<dbReference type="SMART" id="SM00271">
    <property type="entry name" value="DnaJ"/>
    <property type="match status" value="1"/>
</dbReference>
<dbReference type="Pfam" id="PF23302">
    <property type="entry name" value="HTH_DNAJC9"/>
    <property type="match status" value="1"/>
</dbReference>
<dbReference type="PANTHER" id="PTHR44916:SF1">
    <property type="entry name" value="CHAPERONE DNAJ-DOMAIN SUPERFAMILY PROTEIN-RELATED"/>
    <property type="match status" value="1"/>
</dbReference>
<name>A0A2K3PPD1_TRIPR</name>
<dbReference type="InterPro" id="IPR042977">
    <property type="entry name" value="AtJ6-like"/>
</dbReference>
<feature type="compositionally biased region" description="Basic residues" evidence="1">
    <location>
        <begin position="307"/>
        <end position="317"/>
    </location>
</feature>
<dbReference type="InterPro" id="IPR036869">
    <property type="entry name" value="J_dom_sf"/>
</dbReference>
<dbReference type="Proteomes" id="UP000236291">
    <property type="component" value="Unassembled WGS sequence"/>
</dbReference>
<dbReference type="PRINTS" id="PR00625">
    <property type="entry name" value="JDOMAIN"/>
</dbReference>
<dbReference type="PROSITE" id="PS50076">
    <property type="entry name" value="DNAJ_2"/>
    <property type="match status" value="1"/>
</dbReference>
<feature type="region of interest" description="Disordered" evidence="1">
    <location>
        <begin position="282"/>
        <end position="317"/>
    </location>
</feature>
<feature type="region of interest" description="Disordered" evidence="1">
    <location>
        <begin position="236"/>
        <end position="256"/>
    </location>
</feature>
<evidence type="ECO:0000259" key="2">
    <source>
        <dbReference type="PROSITE" id="PS50076"/>
    </source>
</evidence>
<organism evidence="3 4">
    <name type="scientific">Trifolium pratense</name>
    <name type="common">Red clover</name>
    <dbReference type="NCBI Taxonomy" id="57577"/>
    <lineage>
        <taxon>Eukaryota</taxon>
        <taxon>Viridiplantae</taxon>
        <taxon>Streptophyta</taxon>
        <taxon>Embryophyta</taxon>
        <taxon>Tracheophyta</taxon>
        <taxon>Spermatophyta</taxon>
        <taxon>Magnoliopsida</taxon>
        <taxon>eudicotyledons</taxon>
        <taxon>Gunneridae</taxon>
        <taxon>Pentapetalae</taxon>
        <taxon>rosids</taxon>
        <taxon>fabids</taxon>
        <taxon>Fabales</taxon>
        <taxon>Fabaceae</taxon>
        <taxon>Papilionoideae</taxon>
        <taxon>50 kb inversion clade</taxon>
        <taxon>NPAAA clade</taxon>
        <taxon>Hologalegina</taxon>
        <taxon>IRL clade</taxon>
        <taxon>Trifolieae</taxon>
        <taxon>Trifolium</taxon>
    </lineage>
</organism>
<accession>A0A2K3PPD1</accession>
<proteinExistence type="predicted"/>
<reference evidence="3 4" key="1">
    <citation type="journal article" date="2014" name="Am. J. Bot.">
        <title>Genome assembly and annotation for red clover (Trifolium pratense; Fabaceae).</title>
        <authorList>
            <person name="Istvanek J."/>
            <person name="Jaros M."/>
            <person name="Krenek A."/>
            <person name="Repkova J."/>
        </authorList>
    </citation>
    <scope>NUCLEOTIDE SEQUENCE [LARGE SCALE GENOMIC DNA]</scope>
    <source>
        <strain evidence="4">cv. Tatra</strain>
        <tissue evidence="3">Young leaves</tissue>
    </source>
</reference>
<dbReference type="AlphaFoldDB" id="A0A2K3PPD1"/>
<dbReference type="Gene3D" id="1.10.287.110">
    <property type="entry name" value="DnaJ domain"/>
    <property type="match status" value="1"/>
</dbReference>
<dbReference type="CDD" id="cd06257">
    <property type="entry name" value="DnaJ"/>
    <property type="match status" value="1"/>
</dbReference>
<dbReference type="SUPFAM" id="SSF46565">
    <property type="entry name" value="Chaperone J-domain"/>
    <property type="match status" value="1"/>
</dbReference>
<feature type="compositionally biased region" description="Basic and acidic residues" evidence="1">
    <location>
        <begin position="297"/>
        <end position="306"/>
    </location>
</feature>
<protein>
    <submittedName>
        <fullName evidence="3">Chaperone protein dnaJ 6-like</fullName>
    </submittedName>
</protein>
<dbReference type="PANTHER" id="PTHR44916">
    <property type="entry name" value="CHAPERONE DNAJ-DOMAIN SUPERFAMILY PROTEIN-RELATED"/>
    <property type="match status" value="1"/>
</dbReference>
<comment type="caution">
    <text evidence="3">The sequence shown here is derived from an EMBL/GenBank/DDBJ whole genome shotgun (WGS) entry which is preliminary data.</text>
</comment>
<dbReference type="InterPro" id="IPR001623">
    <property type="entry name" value="DnaJ_domain"/>
</dbReference>
<evidence type="ECO:0000256" key="1">
    <source>
        <dbReference type="SAM" id="MobiDB-lite"/>
    </source>
</evidence>
<feature type="domain" description="J" evidence="2">
    <location>
        <begin position="22"/>
        <end position="87"/>
    </location>
</feature>
<evidence type="ECO:0000313" key="3">
    <source>
        <dbReference type="EMBL" id="PNY17139.1"/>
    </source>
</evidence>
<reference evidence="3 4" key="2">
    <citation type="journal article" date="2017" name="Front. Plant Sci.">
        <title>Gene Classification and Mining of Molecular Markers Useful in Red Clover (Trifolium pratense) Breeding.</title>
        <authorList>
            <person name="Istvanek J."/>
            <person name="Dluhosova J."/>
            <person name="Dluhos P."/>
            <person name="Patkova L."/>
            <person name="Nedelnik J."/>
            <person name="Repkova J."/>
        </authorList>
    </citation>
    <scope>NUCLEOTIDE SEQUENCE [LARGE SCALE GENOMIC DNA]</scope>
    <source>
        <strain evidence="4">cv. Tatra</strain>
        <tissue evidence="3">Young leaves</tissue>
    </source>
</reference>
<dbReference type="EMBL" id="ASHM01009116">
    <property type="protein sequence ID" value="PNY17139.1"/>
    <property type="molecule type" value="Genomic_DNA"/>
</dbReference>
<sequence>MARNKKARVSDDEEIEDQPQKTLYQVLGLEKTASQQEIKKAYYKLALRLHPDKNPGDEEAKEKFQQLQKVISILGDEEKRAIYDETGCIDDDVSCVVHTSTIIVVAVVVFRIPIDTAAANELIQHNMLELQLAMLRSRDVQNLHEFFRTMYKKVTEAEIEEFEANYRGSDSEKNDLIELYKKYKGNMNRLFCSMLCSDAKLDSHRFKDILDEAIASGELKATKAYQKWAKEVSEIKPPTSPLRRRAKSNKQPETDLYAVIAQRRNERKGQFDSMFSSLVSKYGGGDMPEPSEEEFEAAQKKLEKGRSSKKSKQSKGK</sequence>